<dbReference type="OrthoDB" id="7876422at2"/>
<keyword evidence="2" id="KW-1185">Reference proteome</keyword>
<proteinExistence type="predicted"/>
<dbReference type="RefSeq" id="WP_085619673.1">
    <property type="nucleotide sequence ID" value="NZ_JFKB01000009.1"/>
</dbReference>
<comment type="caution">
    <text evidence="1">The sequence shown here is derived from an EMBL/GenBank/DDBJ whole genome shotgun (WGS) entry which is preliminary data.</text>
</comment>
<accession>A0A1Y2L9D0</accession>
<dbReference type="EMBL" id="JFKB01000009">
    <property type="protein sequence ID" value="OSQ47045.1"/>
    <property type="molecule type" value="Genomic_DNA"/>
</dbReference>
<reference evidence="1 2" key="1">
    <citation type="submission" date="2014-03" db="EMBL/GenBank/DDBJ databases">
        <title>The draft genome sequence of Thalassospira alkalitolerans JCM 18968.</title>
        <authorList>
            <person name="Lai Q."/>
            <person name="Shao Z."/>
        </authorList>
    </citation>
    <scope>NUCLEOTIDE SEQUENCE [LARGE SCALE GENOMIC DNA]</scope>
    <source>
        <strain evidence="1 2">JCM 18968</strain>
    </source>
</reference>
<sequence length="126" mass="13908">MAPQKHKAEFNTKTGNMKPLVPKRNSVEFDAVEFMHFLEETDWTDEEKAEYIALVWNIICEFVALGFGVHPIQKAQEDCGKRTPSSMQSPLAAAAVVNSSHSNLIEKFVRLSGVEPLSDGEGVSDG</sequence>
<dbReference type="Proteomes" id="UP000193396">
    <property type="component" value="Unassembled WGS sequence"/>
</dbReference>
<organism evidence="1 2">
    <name type="scientific">Thalassospira alkalitolerans</name>
    <dbReference type="NCBI Taxonomy" id="1293890"/>
    <lineage>
        <taxon>Bacteria</taxon>
        <taxon>Pseudomonadati</taxon>
        <taxon>Pseudomonadota</taxon>
        <taxon>Alphaproteobacteria</taxon>
        <taxon>Rhodospirillales</taxon>
        <taxon>Thalassospiraceae</taxon>
        <taxon>Thalassospira</taxon>
    </lineage>
</organism>
<name>A0A1Y2L9D0_9PROT</name>
<dbReference type="AlphaFoldDB" id="A0A1Y2L9D0"/>
<protein>
    <submittedName>
        <fullName evidence="1">Uncharacterized protein</fullName>
    </submittedName>
</protein>
<evidence type="ECO:0000313" key="1">
    <source>
        <dbReference type="EMBL" id="OSQ47045.1"/>
    </source>
</evidence>
<evidence type="ECO:0000313" key="2">
    <source>
        <dbReference type="Proteomes" id="UP000193396"/>
    </source>
</evidence>
<gene>
    <name evidence="1" type="ORF">TALK_13525</name>
</gene>